<name>A0ABY3T4X7_9GAMM</name>
<evidence type="ECO:0000259" key="1">
    <source>
        <dbReference type="Pfam" id="PF01345"/>
    </source>
</evidence>
<dbReference type="Proteomes" id="UP001054801">
    <property type="component" value="Chromosome"/>
</dbReference>
<dbReference type="RefSeq" id="WP_236501124.1">
    <property type="nucleotide sequence ID" value="NZ_CP091244.1"/>
</dbReference>
<gene>
    <name evidence="2" type="ORF">L2Y54_07060</name>
</gene>
<sequence length="673" mass="70410">MAIIKTSWSRLWYGLALLCIPLTDTYAAGLTLNQSASIAAMTQALDGPGLAISNVTITKGAKGQYGTFTGGTDVVGAGPVIGIPGGLFISTGTTAALVGKNTNGSISIGTGVSYADPDLTLLSSQAIFDPVIIEFDIVPVGDKVNFVLVFGSEEYPEFVCSQFNDAFGLFVSGLGLDGTKNAAFLPNTNQGITVNNINAGVAGAFQDGSACNLSNAMFFNDNGNGSGNANTQLDGFSKPTTAGIKGLTAGETYHIKLALADAADAAFDSGVFFKWLTSTVSRPVDMELTATASTLTPKQYDTLTLTYTLHNRSGAVDGELLQTQLQWPAGMSIISHDGGSAYNPTTAVWEAGTVSANSSKSITFTVQMNTEGSHTPMAEILYALHDDFDSTPFNSATFPDEDDTARLNITTSSVPTLALQVRGLLQGAYNSTDGLMRDDLRRQGFLPLAQPYVANSLLGYAGAEVTTAERLALTGNDAPVDWVVVELRDKTTPKTVLARTTGLLQRDGDVVNPLTNDTTLRVPLPQDAYYVSLRHRNHLGVMTQAAMPLSATTALVDFTLPTTAVSGQYARASSQSKALLWAGDTNFSNNAVGIGPGNDANPLLGTIMQHPSNASASSNFRLPGYYAADLNMDGLSVYSGPGNDTNLLLGNIAQYPANGAGAANYIISGTIPK</sequence>
<dbReference type="InterPro" id="IPR001434">
    <property type="entry name" value="OmcB-like_DUF11"/>
</dbReference>
<evidence type="ECO:0000313" key="3">
    <source>
        <dbReference type="Proteomes" id="UP001054801"/>
    </source>
</evidence>
<proteinExistence type="predicted"/>
<protein>
    <submittedName>
        <fullName evidence="2">DUF11 domain-containing protein</fullName>
    </submittedName>
</protein>
<accession>A0ABY3T4X7</accession>
<feature type="domain" description="DUF11" evidence="1">
    <location>
        <begin position="285"/>
        <end position="392"/>
    </location>
</feature>
<dbReference type="Pfam" id="PF01345">
    <property type="entry name" value="DUF11"/>
    <property type="match status" value="1"/>
</dbReference>
<organism evidence="2 3">
    <name type="scientific">Thiothrix winogradskyi</name>
    <dbReference type="NCBI Taxonomy" id="96472"/>
    <lineage>
        <taxon>Bacteria</taxon>
        <taxon>Pseudomonadati</taxon>
        <taxon>Pseudomonadota</taxon>
        <taxon>Gammaproteobacteria</taxon>
        <taxon>Thiotrichales</taxon>
        <taxon>Thiotrichaceae</taxon>
        <taxon>Thiothrix</taxon>
    </lineage>
</organism>
<dbReference type="InterPro" id="IPR049804">
    <property type="entry name" value="Choice_anch_L"/>
</dbReference>
<dbReference type="EMBL" id="CP091244">
    <property type="protein sequence ID" value="UJS25796.1"/>
    <property type="molecule type" value="Genomic_DNA"/>
</dbReference>
<evidence type="ECO:0000313" key="2">
    <source>
        <dbReference type="EMBL" id="UJS25796.1"/>
    </source>
</evidence>
<reference evidence="2" key="1">
    <citation type="journal article" date="2022" name="Microorganisms">
        <title>Two New Species of Filamentous Sulfur Bacteria of the Genus Thiothrix, Thiothrix winogradskyi sp. nov. and 'Candidatus Thiothrix sulfatifontis' sp. nov.</title>
        <authorList>
            <person name="Ravin N.V."/>
            <person name="Rossetti S."/>
            <person name="Beletsky A.V."/>
            <person name="Kadnikov V.V."/>
            <person name="Rudenko T.S."/>
            <person name="Smolyakov D.D."/>
            <person name="Moskvitina M.I."/>
            <person name="Gureeva M.V."/>
            <person name="Mardanov A.V."/>
            <person name="Grabovich M.Y."/>
        </authorList>
    </citation>
    <scope>NUCLEOTIDE SEQUENCE</scope>
    <source>
        <strain evidence="2">CT3</strain>
    </source>
</reference>
<keyword evidence="3" id="KW-1185">Reference proteome</keyword>
<dbReference type="NCBIfam" id="NF038133">
    <property type="entry name" value="choice_anch_L"/>
    <property type="match status" value="1"/>
</dbReference>